<comment type="catalytic activity">
    <reaction evidence="7">
        <text>DNA(n) + a 2'-deoxyribonucleoside 5'-triphosphate = DNA(n+1) + diphosphate</text>
        <dbReference type="Rhea" id="RHEA:22508"/>
        <dbReference type="Rhea" id="RHEA-COMP:17339"/>
        <dbReference type="Rhea" id="RHEA-COMP:17340"/>
        <dbReference type="ChEBI" id="CHEBI:33019"/>
        <dbReference type="ChEBI" id="CHEBI:61560"/>
        <dbReference type="ChEBI" id="CHEBI:173112"/>
        <dbReference type="EC" id="2.7.7.7"/>
    </reaction>
</comment>
<dbReference type="GO" id="GO:0006261">
    <property type="term" value="P:DNA-templated DNA replication"/>
    <property type="evidence" value="ECO:0007669"/>
    <property type="project" value="TreeGrafter"/>
</dbReference>
<organism evidence="9 10">
    <name type="scientific">miscellaneous Crenarchaeota group-1 archaeon SG8-32-1</name>
    <dbReference type="NCBI Taxonomy" id="1685124"/>
    <lineage>
        <taxon>Archaea</taxon>
        <taxon>Candidatus Bathyarchaeota</taxon>
        <taxon>MCG-1</taxon>
    </lineage>
</organism>
<dbReference type="SUPFAM" id="SSF56672">
    <property type="entry name" value="DNA/RNA polymerases"/>
    <property type="match status" value="1"/>
</dbReference>
<keyword evidence="6" id="KW-0238">DNA-binding</keyword>
<comment type="caution">
    <text evidence="9">The sequence shown here is derived from an EMBL/GenBank/DDBJ whole genome shotgun (WGS) entry which is preliminary data.</text>
</comment>
<dbReference type="Gene3D" id="3.30.420.10">
    <property type="entry name" value="Ribonuclease H-like superfamily/Ribonuclease H"/>
    <property type="match status" value="1"/>
</dbReference>
<evidence type="ECO:0000313" key="9">
    <source>
        <dbReference type="EMBL" id="KON32977.1"/>
    </source>
</evidence>
<keyword evidence="4" id="KW-0548">Nucleotidyltransferase</keyword>
<keyword evidence="5" id="KW-0239">DNA-directed DNA polymerase</keyword>
<dbReference type="EC" id="2.7.7.7" evidence="2"/>
<dbReference type="InterPro" id="IPR036397">
    <property type="entry name" value="RNaseH_sf"/>
</dbReference>
<dbReference type="InterPro" id="IPR023211">
    <property type="entry name" value="DNA_pol_palm_dom_sf"/>
</dbReference>
<accession>A0A0M0BWK5</accession>
<dbReference type="SUPFAM" id="SSF53098">
    <property type="entry name" value="Ribonuclease H-like"/>
    <property type="match status" value="1"/>
</dbReference>
<feature type="domain" description="DNA-directed DNA polymerase family B multifunctional" evidence="8">
    <location>
        <begin position="360"/>
        <end position="742"/>
    </location>
</feature>
<dbReference type="AlphaFoldDB" id="A0A0M0BWK5"/>
<dbReference type="InterPro" id="IPR043502">
    <property type="entry name" value="DNA/RNA_pol_sf"/>
</dbReference>
<proteinExistence type="inferred from homology"/>
<reference evidence="9 10" key="1">
    <citation type="submission" date="2015-06" db="EMBL/GenBank/DDBJ databases">
        <title>New insights into the roles of widespread benthic archaea in carbon and nitrogen cycling.</title>
        <authorList>
            <person name="Lazar C.S."/>
            <person name="Baker B.J."/>
            <person name="Seitz K.W."/>
            <person name="Hyde A.S."/>
            <person name="Dick G.J."/>
            <person name="Hinrichs K.-U."/>
            <person name="Teske A.P."/>
        </authorList>
    </citation>
    <scope>NUCLEOTIDE SEQUENCE [LARGE SCALE GENOMIC DNA]</scope>
    <source>
        <strain evidence="9">SG8-32-1</strain>
    </source>
</reference>
<dbReference type="InterPro" id="IPR012337">
    <property type="entry name" value="RNaseH-like_sf"/>
</dbReference>
<evidence type="ECO:0000256" key="4">
    <source>
        <dbReference type="ARBA" id="ARBA00022695"/>
    </source>
</evidence>
<gene>
    <name evidence="9" type="ORF">AC477_02165</name>
</gene>
<dbReference type="GO" id="GO:0000166">
    <property type="term" value="F:nucleotide binding"/>
    <property type="evidence" value="ECO:0007669"/>
    <property type="project" value="InterPro"/>
</dbReference>
<dbReference type="Proteomes" id="UP000037237">
    <property type="component" value="Unassembled WGS sequence"/>
</dbReference>
<dbReference type="Gene3D" id="1.10.132.60">
    <property type="entry name" value="DNA polymerase family B, C-terminal domain"/>
    <property type="match status" value="1"/>
</dbReference>
<dbReference type="InterPro" id="IPR042087">
    <property type="entry name" value="DNA_pol_B_thumb"/>
</dbReference>
<evidence type="ECO:0000313" key="10">
    <source>
        <dbReference type="Proteomes" id="UP000037237"/>
    </source>
</evidence>
<dbReference type="GO" id="GO:0003887">
    <property type="term" value="F:DNA-directed DNA polymerase activity"/>
    <property type="evidence" value="ECO:0007669"/>
    <property type="project" value="UniProtKB-KW"/>
</dbReference>
<evidence type="ECO:0000256" key="3">
    <source>
        <dbReference type="ARBA" id="ARBA00022679"/>
    </source>
</evidence>
<keyword evidence="3" id="KW-0808">Transferase</keyword>
<comment type="similarity">
    <text evidence="1">Belongs to the DNA polymerase type-B family.</text>
</comment>
<sequence length="763" mass="87387">MQFQSNQSNRRLRGWILDVYPSTPRQMNVWILAEHGQRLHLVDEFRPTVYVSDKENNLNSLFCRFFSDSNVDSVKFVEKFANPTDSRKSEVLEVVLKNYRKNSFFVRGVLQSGRYLRYRVHNCDLRHSQVYLYERDLFPLAFVEVKVTEGELEYWLLDSVKRIDYPVPPLKIARLSLELTKKNRLAAFNEPLDKAVLSCEGNEIVVDSGDEKDKLLQIVEAVHWLDPDVVLTRGGDSFVFPYLARRALVNNVLGNFILSRDGSPLVAENKQGKSYFSYGKTLYRAPTRRLYGRIHIDESNTFVLRESGVEGLIEVARCCCVPLHRAARSSIGTSMSSLQNFQAFKDGFLVPRNKHVGEAFKSAYALLVGDRGGFVYEPRMGIHDGVGEVDFSSMYPSLMAKYNISAETVLCTCCPDSSLKIPELGFHICKKRRGIVPKVLEFVVKKRQSYKQLAKETKDEKLREIYDKRQSALKWILVTCFGYLGYKNAKFGTVDGHMGVCAFGRNTLLKASSLAEKRGFRVIHGIVDSLWLKKEGASTENYVSLCEEIEKRLKLPLDFSGIYKWIVFLPSKTYPNVPVLNRYYGVKQDGRIKVRGLEVRRRDTPKFVDDAQMEMIKALSFADNSKDFVEKVPNALKVVKDYRRKLLNGEVPVWDLVVTKRLSKNLENYTQKVSQVIAGEQLKRAGFEVSAGKSVKFLFTSAKNKNYKRRVKAKELIQETTNPDVNKYLLFLYSAASNILSPLGYTPKQIKDELMGYEYVKFV</sequence>
<dbReference type="Gene3D" id="1.10.287.690">
    <property type="entry name" value="Helix hairpin bin"/>
    <property type="match status" value="1"/>
</dbReference>
<evidence type="ECO:0000256" key="1">
    <source>
        <dbReference type="ARBA" id="ARBA00005755"/>
    </source>
</evidence>
<evidence type="ECO:0000256" key="6">
    <source>
        <dbReference type="ARBA" id="ARBA00023125"/>
    </source>
</evidence>
<evidence type="ECO:0000256" key="5">
    <source>
        <dbReference type="ARBA" id="ARBA00022932"/>
    </source>
</evidence>
<dbReference type="PANTHER" id="PTHR10322">
    <property type="entry name" value="DNA POLYMERASE CATALYTIC SUBUNIT"/>
    <property type="match status" value="1"/>
</dbReference>
<dbReference type="SMART" id="SM00486">
    <property type="entry name" value="POLBc"/>
    <property type="match status" value="1"/>
</dbReference>
<dbReference type="InterPro" id="IPR050240">
    <property type="entry name" value="DNA_pol_type-B"/>
</dbReference>
<dbReference type="EMBL" id="LFWU01000045">
    <property type="protein sequence ID" value="KON32977.1"/>
    <property type="molecule type" value="Genomic_DNA"/>
</dbReference>
<dbReference type="GO" id="GO:0003677">
    <property type="term" value="F:DNA binding"/>
    <property type="evidence" value="ECO:0007669"/>
    <property type="project" value="UniProtKB-KW"/>
</dbReference>
<evidence type="ECO:0000256" key="7">
    <source>
        <dbReference type="ARBA" id="ARBA00049244"/>
    </source>
</evidence>
<dbReference type="PANTHER" id="PTHR10322:SF23">
    <property type="entry name" value="DNA POLYMERASE DELTA CATALYTIC SUBUNIT"/>
    <property type="match status" value="1"/>
</dbReference>
<evidence type="ECO:0000259" key="8">
    <source>
        <dbReference type="Pfam" id="PF00136"/>
    </source>
</evidence>
<dbReference type="Pfam" id="PF00136">
    <property type="entry name" value="DNA_pol_B"/>
    <property type="match status" value="1"/>
</dbReference>
<protein>
    <recommendedName>
        <fullName evidence="2">DNA-directed DNA polymerase</fullName>
        <ecNumber evidence="2">2.7.7.7</ecNumber>
    </recommendedName>
</protein>
<dbReference type="Gene3D" id="3.90.1600.10">
    <property type="entry name" value="Palm domain of DNA polymerase"/>
    <property type="match status" value="1"/>
</dbReference>
<dbReference type="InterPro" id="IPR006172">
    <property type="entry name" value="DNA-dir_DNA_pol_B"/>
</dbReference>
<dbReference type="InterPro" id="IPR006134">
    <property type="entry name" value="DNA-dir_DNA_pol_B_multi_dom"/>
</dbReference>
<evidence type="ECO:0000256" key="2">
    <source>
        <dbReference type="ARBA" id="ARBA00012417"/>
    </source>
</evidence>
<name>A0A0M0BWK5_9ARCH</name>